<dbReference type="Gene3D" id="1.10.260.40">
    <property type="entry name" value="lambda repressor-like DNA-binding domains"/>
    <property type="match status" value="1"/>
</dbReference>
<dbReference type="Proteomes" id="UP000672602">
    <property type="component" value="Unassembled WGS sequence"/>
</dbReference>
<dbReference type="SMART" id="SM00530">
    <property type="entry name" value="HTH_XRE"/>
    <property type="match status" value="1"/>
</dbReference>
<dbReference type="CDD" id="cd00093">
    <property type="entry name" value="HTH_XRE"/>
    <property type="match status" value="1"/>
</dbReference>
<gene>
    <name evidence="3" type="ORF">KAJ83_18570</name>
</gene>
<dbReference type="GO" id="GO:0003700">
    <property type="term" value="F:DNA-binding transcription factor activity"/>
    <property type="evidence" value="ECO:0007669"/>
    <property type="project" value="TreeGrafter"/>
</dbReference>
<dbReference type="InterPro" id="IPR014710">
    <property type="entry name" value="RmlC-like_jellyroll"/>
</dbReference>
<name>A0A8J7V465_9PROT</name>
<dbReference type="GO" id="GO:0005829">
    <property type="term" value="C:cytosol"/>
    <property type="evidence" value="ECO:0007669"/>
    <property type="project" value="TreeGrafter"/>
</dbReference>
<evidence type="ECO:0000313" key="3">
    <source>
        <dbReference type="EMBL" id="MBP5859031.1"/>
    </source>
</evidence>
<evidence type="ECO:0000256" key="1">
    <source>
        <dbReference type="ARBA" id="ARBA00023125"/>
    </source>
</evidence>
<keyword evidence="4" id="KW-1185">Reference proteome</keyword>
<dbReference type="Pfam" id="PF01381">
    <property type="entry name" value="HTH_3"/>
    <property type="match status" value="1"/>
</dbReference>
<dbReference type="SUPFAM" id="SSF47413">
    <property type="entry name" value="lambda repressor-like DNA-binding domains"/>
    <property type="match status" value="1"/>
</dbReference>
<proteinExistence type="predicted"/>
<dbReference type="InterPro" id="IPR050807">
    <property type="entry name" value="TransReg_Diox_bact_type"/>
</dbReference>
<dbReference type="InterPro" id="IPR013096">
    <property type="entry name" value="Cupin_2"/>
</dbReference>
<dbReference type="AlphaFoldDB" id="A0A8J7V465"/>
<dbReference type="InterPro" id="IPR001387">
    <property type="entry name" value="Cro/C1-type_HTH"/>
</dbReference>
<dbReference type="PANTHER" id="PTHR46797">
    <property type="entry name" value="HTH-TYPE TRANSCRIPTIONAL REGULATOR"/>
    <property type="match status" value="1"/>
</dbReference>
<dbReference type="CDD" id="cd02209">
    <property type="entry name" value="cupin_XRE_C"/>
    <property type="match status" value="1"/>
</dbReference>
<dbReference type="EMBL" id="JAGMWN010000014">
    <property type="protein sequence ID" value="MBP5859031.1"/>
    <property type="molecule type" value="Genomic_DNA"/>
</dbReference>
<sequence length="200" mass="21768">MARAAMTGTKLEAAIGAEIRRQRKKQDMTVAALAEAAGLSQSMLSKIETGQTSPSLTTLASVAEALAVPVSSFFSAGERSRDVSYVPAGEGIRIDRRGTRVGHIYQLLGHSVRGPLEVDPYLITLDEGSEPYDEFKHEGMEFIHVLQGRMVYRHGDRSFTLDPGDSLFFDAMSPHGPAELLELPAIYLSIISNAERSDES</sequence>
<reference evidence="3" key="1">
    <citation type="submission" date="2021-04" db="EMBL/GenBank/DDBJ databases">
        <authorList>
            <person name="Zhang D.-C."/>
        </authorList>
    </citation>
    <scope>NUCLEOTIDE SEQUENCE</scope>
    <source>
        <strain evidence="3">CGMCC 1.15697</strain>
    </source>
</reference>
<dbReference type="PANTHER" id="PTHR46797:SF1">
    <property type="entry name" value="METHYLPHOSPHONATE SYNTHASE"/>
    <property type="match status" value="1"/>
</dbReference>
<evidence type="ECO:0000259" key="2">
    <source>
        <dbReference type="PROSITE" id="PS50943"/>
    </source>
</evidence>
<dbReference type="Gene3D" id="2.60.120.10">
    <property type="entry name" value="Jelly Rolls"/>
    <property type="match status" value="1"/>
</dbReference>
<dbReference type="InterPro" id="IPR010982">
    <property type="entry name" value="Lambda_DNA-bd_dom_sf"/>
</dbReference>
<accession>A0A8J7V465</accession>
<evidence type="ECO:0000313" key="4">
    <source>
        <dbReference type="Proteomes" id="UP000672602"/>
    </source>
</evidence>
<dbReference type="SUPFAM" id="SSF51182">
    <property type="entry name" value="RmlC-like cupins"/>
    <property type="match status" value="1"/>
</dbReference>
<dbReference type="InterPro" id="IPR011051">
    <property type="entry name" value="RmlC_Cupin_sf"/>
</dbReference>
<keyword evidence="1" id="KW-0238">DNA-binding</keyword>
<protein>
    <submittedName>
        <fullName evidence="3">Helix-turn-helix transcriptional regulator</fullName>
    </submittedName>
</protein>
<dbReference type="PROSITE" id="PS50943">
    <property type="entry name" value="HTH_CROC1"/>
    <property type="match status" value="1"/>
</dbReference>
<dbReference type="Pfam" id="PF07883">
    <property type="entry name" value="Cupin_2"/>
    <property type="match status" value="1"/>
</dbReference>
<comment type="caution">
    <text evidence="3">The sequence shown here is derived from an EMBL/GenBank/DDBJ whole genome shotgun (WGS) entry which is preliminary data.</text>
</comment>
<organism evidence="3 4">
    <name type="scientific">Marivibrio halodurans</name>
    <dbReference type="NCBI Taxonomy" id="2039722"/>
    <lineage>
        <taxon>Bacteria</taxon>
        <taxon>Pseudomonadati</taxon>
        <taxon>Pseudomonadota</taxon>
        <taxon>Alphaproteobacteria</taxon>
        <taxon>Rhodospirillales</taxon>
        <taxon>Rhodospirillaceae</taxon>
        <taxon>Marivibrio</taxon>
    </lineage>
</organism>
<feature type="domain" description="HTH cro/C1-type" evidence="2">
    <location>
        <begin position="19"/>
        <end position="73"/>
    </location>
</feature>
<dbReference type="GO" id="GO:0003677">
    <property type="term" value="F:DNA binding"/>
    <property type="evidence" value="ECO:0007669"/>
    <property type="project" value="UniProtKB-KW"/>
</dbReference>